<keyword evidence="1" id="KW-0175">Coiled coil</keyword>
<reference evidence="3" key="2">
    <citation type="journal article" date="2023" name="Commun. Biol.">
        <title>Intrasexual cuticular hydrocarbon dimorphism in a wasp sheds light on hydrocarbon biosynthesis genes in Hymenoptera.</title>
        <authorList>
            <person name="Moris V.C."/>
            <person name="Podsiadlowski L."/>
            <person name="Martin S."/>
            <person name="Oeyen J.P."/>
            <person name="Donath A."/>
            <person name="Petersen M."/>
            <person name="Wilbrandt J."/>
            <person name="Misof B."/>
            <person name="Liedtke D."/>
            <person name="Thamm M."/>
            <person name="Scheiner R."/>
            <person name="Schmitt T."/>
            <person name="Niehuis O."/>
        </authorList>
    </citation>
    <scope>NUCLEOTIDE SEQUENCE</scope>
    <source>
        <strain evidence="3">GBR_01_08_01A</strain>
    </source>
</reference>
<sequence length="561" mass="66034">MSDSTSSCNESAFTESKDEYFNETLDGNIDYRKLHFQNETYQQELHNLRLKLIHNEAMQRELQEANDLLEQSLTKEKEKAEKKLQEIKEKNRQIQVTYENQVNELGIELEKKVKENKELHNLLIQHKDEISQTKLCKSDQNIEERLTSLKKQMQELLIDLEDERRKKEEAEEMIKDLNSQLLELQEILQITKDNLRETNEILENKCEELALCRTEIETLKTVSPSESYKGNSLFAEVEDRRQVALNKAITLKKKYDEVKQAYNAKVEEVKLLKMEKAAILKEWENYGSVFSEDNDLINKYKSRIHDLEKRLIEAQKNNIETKITDTSFSYLESLLAEKKKEIQELHQKIEHDSIDMLVQAEIQHEIMKQLKYWKCKAMHMEAQLPEFKSQFEVEDFPDREETAAENMNKIERITSESTILKDRLPVSYLRPKNMLQTIGNADTSLQIINTRESTTNDHDCRADKSSNMMIDKNCLDYNNSDKSEFEDTKMEKDTNAIQCRKTQNGTFLSLNETQKSRKVVQFSEDTKSPPNDSMTKRKENEEKKKVPKQYKVMYISSESSK</sequence>
<evidence type="ECO:0000256" key="2">
    <source>
        <dbReference type="SAM" id="MobiDB-lite"/>
    </source>
</evidence>
<proteinExistence type="predicted"/>
<accession>A0AAD9VRM0</accession>
<dbReference type="EMBL" id="JAIFRP010000026">
    <property type="protein sequence ID" value="KAK2584254.1"/>
    <property type="molecule type" value="Genomic_DNA"/>
</dbReference>
<organism evidence="3 4">
    <name type="scientific">Odynerus spinipes</name>
    <dbReference type="NCBI Taxonomy" id="1348599"/>
    <lineage>
        <taxon>Eukaryota</taxon>
        <taxon>Metazoa</taxon>
        <taxon>Ecdysozoa</taxon>
        <taxon>Arthropoda</taxon>
        <taxon>Hexapoda</taxon>
        <taxon>Insecta</taxon>
        <taxon>Pterygota</taxon>
        <taxon>Neoptera</taxon>
        <taxon>Endopterygota</taxon>
        <taxon>Hymenoptera</taxon>
        <taxon>Apocrita</taxon>
        <taxon>Aculeata</taxon>
        <taxon>Vespoidea</taxon>
        <taxon>Vespidae</taxon>
        <taxon>Eumeninae</taxon>
        <taxon>Odynerus</taxon>
    </lineage>
</organism>
<feature type="compositionally biased region" description="Basic and acidic residues" evidence="2">
    <location>
        <begin position="534"/>
        <end position="544"/>
    </location>
</feature>
<reference evidence="3" key="1">
    <citation type="submission" date="2021-08" db="EMBL/GenBank/DDBJ databases">
        <authorList>
            <person name="Misof B."/>
            <person name="Oliver O."/>
            <person name="Podsiadlowski L."/>
            <person name="Donath A."/>
            <person name="Peters R."/>
            <person name="Mayer C."/>
            <person name="Rust J."/>
            <person name="Gunkel S."/>
            <person name="Lesny P."/>
            <person name="Martin S."/>
            <person name="Oeyen J.P."/>
            <person name="Petersen M."/>
            <person name="Panagiotis P."/>
            <person name="Wilbrandt J."/>
            <person name="Tanja T."/>
        </authorList>
    </citation>
    <scope>NUCLEOTIDE SEQUENCE</scope>
    <source>
        <strain evidence="3">GBR_01_08_01A</strain>
        <tissue evidence="3">Thorax + abdomen</tissue>
    </source>
</reference>
<gene>
    <name evidence="3" type="ORF">KPH14_006665</name>
</gene>
<dbReference type="AlphaFoldDB" id="A0AAD9VRM0"/>
<evidence type="ECO:0000313" key="3">
    <source>
        <dbReference type="EMBL" id="KAK2584254.1"/>
    </source>
</evidence>
<dbReference type="Proteomes" id="UP001258017">
    <property type="component" value="Unassembled WGS sequence"/>
</dbReference>
<feature type="coiled-coil region" evidence="1">
    <location>
        <begin position="55"/>
        <end position="212"/>
    </location>
</feature>
<keyword evidence="4" id="KW-1185">Reference proteome</keyword>
<evidence type="ECO:0000313" key="4">
    <source>
        <dbReference type="Proteomes" id="UP001258017"/>
    </source>
</evidence>
<feature type="coiled-coil region" evidence="1">
    <location>
        <begin position="297"/>
        <end position="355"/>
    </location>
</feature>
<evidence type="ECO:0000256" key="1">
    <source>
        <dbReference type="SAM" id="Coils"/>
    </source>
</evidence>
<feature type="region of interest" description="Disordered" evidence="2">
    <location>
        <begin position="512"/>
        <end position="561"/>
    </location>
</feature>
<protein>
    <recommendedName>
        <fullName evidence="5">Protein Spindly</fullName>
    </recommendedName>
</protein>
<comment type="caution">
    <text evidence="3">The sequence shown here is derived from an EMBL/GenBank/DDBJ whole genome shotgun (WGS) entry which is preliminary data.</text>
</comment>
<name>A0AAD9VRM0_9HYME</name>
<evidence type="ECO:0008006" key="5">
    <source>
        <dbReference type="Google" id="ProtNLM"/>
    </source>
</evidence>